<proteinExistence type="predicted"/>
<feature type="region of interest" description="Disordered" evidence="1">
    <location>
        <begin position="1"/>
        <end position="26"/>
    </location>
</feature>
<reference evidence="2 3" key="1">
    <citation type="submission" date="2023-02" db="EMBL/GenBank/DDBJ databases">
        <title>LHISI_Scaffold_Assembly.</title>
        <authorList>
            <person name="Stuart O.P."/>
            <person name="Cleave R."/>
            <person name="Magrath M.J.L."/>
            <person name="Mikheyev A.S."/>
        </authorList>
    </citation>
    <scope>NUCLEOTIDE SEQUENCE [LARGE SCALE GENOMIC DNA]</scope>
    <source>
        <strain evidence="2">Daus_M_001</strain>
        <tissue evidence="2">Leg muscle</tissue>
    </source>
</reference>
<keyword evidence="3" id="KW-1185">Reference proteome</keyword>
<organism evidence="2 3">
    <name type="scientific">Dryococelus australis</name>
    <dbReference type="NCBI Taxonomy" id="614101"/>
    <lineage>
        <taxon>Eukaryota</taxon>
        <taxon>Metazoa</taxon>
        <taxon>Ecdysozoa</taxon>
        <taxon>Arthropoda</taxon>
        <taxon>Hexapoda</taxon>
        <taxon>Insecta</taxon>
        <taxon>Pterygota</taxon>
        <taxon>Neoptera</taxon>
        <taxon>Polyneoptera</taxon>
        <taxon>Phasmatodea</taxon>
        <taxon>Verophasmatodea</taxon>
        <taxon>Anareolatae</taxon>
        <taxon>Phasmatidae</taxon>
        <taxon>Eurycanthinae</taxon>
        <taxon>Dryococelus</taxon>
    </lineage>
</organism>
<evidence type="ECO:0000313" key="3">
    <source>
        <dbReference type="Proteomes" id="UP001159363"/>
    </source>
</evidence>
<accession>A0ABQ9I574</accession>
<dbReference type="EMBL" id="JARBHB010000003">
    <property type="protein sequence ID" value="KAJ8891098.1"/>
    <property type="molecule type" value="Genomic_DNA"/>
</dbReference>
<name>A0ABQ9I574_9NEOP</name>
<evidence type="ECO:0000313" key="2">
    <source>
        <dbReference type="EMBL" id="KAJ8891098.1"/>
    </source>
</evidence>
<protein>
    <recommendedName>
        <fullName evidence="4">DDE Tnp4 domain-containing protein</fullName>
    </recommendedName>
</protein>
<dbReference type="Proteomes" id="UP001159363">
    <property type="component" value="Chromosome 3"/>
</dbReference>
<gene>
    <name evidence="2" type="ORF">PR048_010608</name>
</gene>
<evidence type="ECO:0008006" key="4">
    <source>
        <dbReference type="Google" id="ProtNLM"/>
    </source>
</evidence>
<comment type="caution">
    <text evidence="2">The sequence shown here is derived from an EMBL/GenBank/DDBJ whole genome shotgun (WGS) entry which is preliminary data.</text>
</comment>
<sequence length="394" mass="45056">MKVKRGMEQRWNARAGGGGNGRSPGKICPTSGIVWHDPHMRKSGSDPAGNRTRFEILATRPQHQYSPADQQLMATSPALAILPCSSLYHAGTHSLNNICLKLLPTEKAPHIRATRSRQCCRVYKRLSGSTESPVCTIHAGGDSVVNMDSDEENLLLVFHLRRRRRRRRKQQRLLWMHPLTADRLTSGRFYTIVSELKQDSCKFHSYFRMSKNSFDELLSLLKIHIGKADTIMKKSIPAEERLAITLRKSLHKRWTHQSAEIQLMMQGIDSGTVIDYHQMMSAQMDTGRCTDEYEERRMGEIRHTRLQEVLYLVTGCTFTDLHYIFLCLISTARKIVIEVCETIWQHLHDICFPDLTEYEWLKIANGFETRANFPNSLGAIDGKHIWLIQPAGSG</sequence>
<evidence type="ECO:0000256" key="1">
    <source>
        <dbReference type="SAM" id="MobiDB-lite"/>
    </source>
</evidence>